<dbReference type="PROSITE" id="PS50931">
    <property type="entry name" value="HTH_LYSR"/>
    <property type="match status" value="1"/>
</dbReference>
<dbReference type="PANTHER" id="PTHR30126:SF78">
    <property type="entry name" value="HTH LYSR-TYPE DOMAIN-CONTAINING PROTEIN"/>
    <property type="match status" value="1"/>
</dbReference>
<feature type="domain" description="HTH lysR-type" evidence="5">
    <location>
        <begin position="1"/>
        <end position="58"/>
    </location>
</feature>
<dbReference type="InterPro" id="IPR036388">
    <property type="entry name" value="WH-like_DNA-bd_sf"/>
</dbReference>
<organism evidence="6 7">
    <name type="scientific">Fictibacillus enclensis</name>
    <dbReference type="NCBI Taxonomy" id="1017270"/>
    <lineage>
        <taxon>Bacteria</taxon>
        <taxon>Bacillati</taxon>
        <taxon>Bacillota</taxon>
        <taxon>Bacilli</taxon>
        <taxon>Bacillales</taxon>
        <taxon>Fictibacillaceae</taxon>
        <taxon>Fictibacillus</taxon>
    </lineage>
</organism>
<reference evidence="6 7" key="1">
    <citation type="journal article" date="2014" name="Antonie Van Leeuwenhoek">
        <title>Fictibacillus enclensis sp. nov., isolated from marine sediment.</title>
        <authorList>
            <person name="Dastager S.G."/>
            <person name="Mawlankar R."/>
            <person name="Srinivasan K."/>
            <person name="Tang S.K."/>
            <person name="Lee J.C."/>
            <person name="Ramana V.V."/>
            <person name="Shouche Y.S."/>
        </authorList>
    </citation>
    <scope>NUCLEOTIDE SEQUENCE [LARGE SCALE GENOMIC DNA]</scope>
    <source>
        <strain evidence="6 7">NIO-1003</strain>
    </source>
</reference>
<proteinExistence type="inferred from homology"/>
<accession>A0A0V8JD84</accession>
<dbReference type="AlphaFoldDB" id="A0A0V8JD84"/>
<keyword evidence="4" id="KW-0804">Transcription</keyword>
<dbReference type="Proteomes" id="UP000054099">
    <property type="component" value="Unassembled WGS sequence"/>
</dbReference>
<dbReference type="CDD" id="cd05466">
    <property type="entry name" value="PBP2_LTTR_substrate"/>
    <property type="match status" value="1"/>
</dbReference>
<keyword evidence="2" id="KW-0805">Transcription regulation</keyword>
<dbReference type="GO" id="GO:0000976">
    <property type="term" value="F:transcription cis-regulatory region binding"/>
    <property type="evidence" value="ECO:0007669"/>
    <property type="project" value="TreeGrafter"/>
</dbReference>
<keyword evidence="3" id="KW-0238">DNA-binding</keyword>
<dbReference type="Pfam" id="PF03466">
    <property type="entry name" value="LysR_substrate"/>
    <property type="match status" value="1"/>
</dbReference>
<gene>
    <name evidence="6" type="ORF">AS030_05120</name>
</gene>
<evidence type="ECO:0000313" key="7">
    <source>
        <dbReference type="Proteomes" id="UP000054099"/>
    </source>
</evidence>
<dbReference type="InterPro" id="IPR000847">
    <property type="entry name" value="LysR_HTH_N"/>
</dbReference>
<name>A0A0V8JD84_9BACL</name>
<evidence type="ECO:0000256" key="2">
    <source>
        <dbReference type="ARBA" id="ARBA00023015"/>
    </source>
</evidence>
<dbReference type="EMBL" id="LNQN01000001">
    <property type="protein sequence ID" value="KSU84909.1"/>
    <property type="molecule type" value="Genomic_DNA"/>
</dbReference>
<dbReference type="GO" id="GO:0003700">
    <property type="term" value="F:DNA-binding transcription factor activity"/>
    <property type="evidence" value="ECO:0007669"/>
    <property type="project" value="InterPro"/>
</dbReference>
<dbReference type="InterPro" id="IPR036390">
    <property type="entry name" value="WH_DNA-bd_sf"/>
</dbReference>
<protein>
    <submittedName>
        <fullName evidence="6">LysR family transcriptional regulator</fullName>
    </submittedName>
</protein>
<comment type="similarity">
    <text evidence="1">Belongs to the LysR transcriptional regulatory family.</text>
</comment>
<sequence length="286" mass="33016">MQLSEFKILQVLAQELNMRKASERLYVSQPALSQRLQSIENSWGTKIFLRSQKGLAITAAGEKIISHVNETLKDEGRVREELQSLSKEVFGTLRLAVASIIGQYWLPNTLKKYVNLYPQVNISLITGWSSEIIKHLYEDQIHIGIVRGNPEWRGEKIHLFSDSLYLVDTDISSIEELQKTEKPFIQFKSHSTYYQDIQEWWQDHFSIPPKKTIIVDQIETCKQMALHGIGYAILPSISLREADAFYQVPLHNKNGEQMKRDTWMICHGASLELKQVEAFVKLVKED</sequence>
<dbReference type="SUPFAM" id="SSF46785">
    <property type="entry name" value="Winged helix' DNA-binding domain"/>
    <property type="match status" value="1"/>
</dbReference>
<dbReference type="OrthoDB" id="107670at2"/>
<evidence type="ECO:0000313" key="6">
    <source>
        <dbReference type="EMBL" id="KSU84909.1"/>
    </source>
</evidence>
<dbReference type="InterPro" id="IPR005119">
    <property type="entry name" value="LysR_subst-bd"/>
</dbReference>
<dbReference type="Pfam" id="PF00126">
    <property type="entry name" value="HTH_1"/>
    <property type="match status" value="1"/>
</dbReference>
<comment type="caution">
    <text evidence="6">The sequence shown here is derived from an EMBL/GenBank/DDBJ whole genome shotgun (WGS) entry which is preliminary data.</text>
</comment>
<dbReference type="RefSeq" id="WP_061969114.1">
    <property type="nucleotide sequence ID" value="NZ_FMAV01000001.1"/>
</dbReference>
<dbReference type="PANTHER" id="PTHR30126">
    <property type="entry name" value="HTH-TYPE TRANSCRIPTIONAL REGULATOR"/>
    <property type="match status" value="1"/>
</dbReference>
<evidence type="ECO:0000256" key="1">
    <source>
        <dbReference type="ARBA" id="ARBA00009437"/>
    </source>
</evidence>
<evidence type="ECO:0000256" key="4">
    <source>
        <dbReference type="ARBA" id="ARBA00023163"/>
    </source>
</evidence>
<dbReference type="Gene3D" id="1.10.10.10">
    <property type="entry name" value="Winged helix-like DNA-binding domain superfamily/Winged helix DNA-binding domain"/>
    <property type="match status" value="1"/>
</dbReference>
<evidence type="ECO:0000259" key="5">
    <source>
        <dbReference type="PROSITE" id="PS50931"/>
    </source>
</evidence>
<keyword evidence="7" id="KW-1185">Reference proteome</keyword>
<dbReference type="PRINTS" id="PR00039">
    <property type="entry name" value="HTHLYSR"/>
</dbReference>
<evidence type="ECO:0000256" key="3">
    <source>
        <dbReference type="ARBA" id="ARBA00023125"/>
    </source>
</evidence>
<dbReference type="Gene3D" id="3.40.190.290">
    <property type="match status" value="1"/>
</dbReference>
<dbReference type="SUPFAM" id="SSF53850">
    <property type="entry name" value="Periplasmic binding protein-like II"/>
    <property type="match status" value="1"/>
</dbReference>